<feature type="non-terminal residue" evidence="8">
    <location>
        <position position="1"/>
    </location>
</feature>
<evidence type="ECO:0000256" key="2">
    <source>
        <dbReference type="ARBA" id="ARBA00022723"/>
    </source>
</evidence>
<evidence type="ECO:0000313" key="7">
    <source>
        <dbReference type="Proteomes" id="UP000189701"/>
    </source>
</evidence>
<organism evidence="7 8">
    <name type="scientific">Nicotiana sylvestris</name>
    <name type="common">Wood tobacco</name>
    <name type="synonym">South American tobacco</name>
    <dbReference type="NCBI Taxonomy" id="4096"/>
    <lineage>
        <taxon>Eukaryota</taxon>
        <taxon>Viridiplantae</taxon>
        <taxon>Streptophyta</taxon>
        <taxon>Embryophyta</taxon>
        <taxon>Tracheophyta</taxon>
        <taxon>Spermatophyta</taxon>
        <taxon>Magnoliopsida</taxon>
        <taxon>eudicotyledons</taxon>
        <taxon>Gunneridae</taxon>
        <taxon>Pentapetalae</taxon>
        <taxon>asterids</taxon>
        <taxon>lamiids</taxon>
        <taxon>Solanales</taxon>
        <taxon>Solanaceae</taxon>
        <taxon>Nicotianoideae</taxon>
        <taxon>Nicotianeae</taxon>
        <taxon>Nicotiana</taxon>
    </lineage>
</organism>
<comment type="pathway">
    <text evidence="1">Protein modification; protein ubiquitination.</text>
</comment>
<feature type="domain" description="Zinc finger RING-H2-type" evidence="6">
    <location>
        <begin position="247"/>
        <end position="281"/>
    </location>
</feature>
<reference evidence="7" key="1">
    <citation type="journal article" date="2013" name="Genome Biol.">
        <title>Reference genomes and transcriptomes of Nicotiana sylvestris and Nicotiana tomentosiformis.</title>
        <authorList>
            <person name="Sierro N."/>
            <person name="Battey J.N."/>
            <person name="Ouadi S."/>
            <person name="Bovet L."/>
            <person name="Goepfert S."/>
            <person name="Bakaher N."/>
            <person name="Peitsch M.C."/>
            <person name="Ivanov N.V."/>
        </authorList>
    </citation>
    <scope>NUCLEOTIDE SEQUENCE [LARGE SCALE GENOMIC DNA]</scope>
</reference>
<keyword evidence="2" id="KW-0479">Metal-binding</keyword>
<name>A0A1U7UYI2_NICSY</name>
<dbReference type="eggNOG" id="KOG2930">
    <property type="taxonomic scope" value="Eukaryota"/>
</dbReference>
<proteinExistence type="predicted"/>
<dbReference type="InterPro" id="IPR013083">
    <property type="entry name" value="Znf_RING/FYVE/PHD"/>
</dbReference>
<protein>
    <submittedName>
        <fullName evidence="8">Uncharacterized protein LOC104213306</fullName>
    </submittedName>
</protein>
<dbReference type="Pfam" id="PF12678">
    <property type="entry name" value="zf-rbx1"/>
    <property type="match status" value="1"/>
</dbReference>
<evidence type="ECO:0000313" key="8">
    <source>
        <dbReference type="RefSeq" id="XP_009761082.1"/>
    </source>
</evidence>
<reference evidence="8" key="2">
    <citation type="submission" date="2025-08" db="UniProtKB">
        <authorList>
            <consortium name="RefSeq"/>
        </authorList>
    </citation>
    <scope>IDENTIFICATION</scope>
    <source>
        <tissue evidence="8">Leaf</tissue>
    </source>
</reference>
<dbReference type="RefSeq" id="XP_009761082.1">
    <property type="nucleotide sequence ID" value="XM_009762780.1"/>
</dbReference>
<dbReference type="Proteomes" id="UP000189701">
    <property type="component" value="Unplaced"/>
</dbReference>
<gene>
    <name evidence="8" type="primary">LOC104213306</name>
</gene>
<dbReference type="InterPro" id="IPR024766">
    <property type="entry name" value="Znf_RING_H2"/>
</dbReference>
<evidence type="ECO:0000256" key="1">
    <source>
        <dbReference type="ARBA" id="ARBA00004906"/>
    </source>
</evidence>
<keyword evidence="3" id="KW-0863">Zinc-finger</keyword>
<dbReference type="PANTHER" id="PTHR46238">
    <property type="entry name" value="REVERSE TRANSCRIPTASE DOMAIN-CONTAINING PROTEIN"/>
    <property type="match status" value="1"/>
</dbReference>
<dbReference type="PANTHER" id="PTHR46238:SF8">
    <property type="entry name" value="ENDONUCLEASE_EXONUCLEASE_PHOSPHATASE DOMAIN-CONTAINING PROTEIN"/>
    <property type="match status" value="1"/>
</dbReference>
<keyword evidence="4" id="KW-0833">Ubl conjugation pathway</keyword>
<dbReference type="SUPFAM" id="SSF57850">
    <property type="entry name" value="RING/U-box"/>
    <property type="match status" value="1"/>
</dbReference>
<dbReference type="Gene3D" id="3.30.40.10">
    <property type="entry name" value="Zinc/RING finger domain, C3HC4 (zinc finger)"/>
    <property type="match status" value="1"/>
</dbReference>
<dbReference type="GO" id="GO:0008270">
    <property type="term" value="F:zinc ion binding"/>
    <property type="evidence" value="ECO:0007669"/>
    <property type="project" value="UniProtKB-KW"/>
</dbReference>
<keyword evidence="5" id="KW-0862">Zinc</keyword>
<sequence length="288" mass="33335">SANREGYKKARKEAKLTVTAAKTTAFSRLYEEIGDKGGDRKLYRLAKVRERKARDLGQVRCIKDEEGRVLLEGAHIRQRWQSYFHRLLNEEGDRGIVLEELEYSERQQDFGYCRRIRVGEVVGAIRRMSGGRATGPDEIPVEFWKSVGLRQNTWKFSGVTQEADEDVKLDTQVISRRESFKYLESIIQKDGEIDRDVTHRIGERWMKWRLPSDVLCDKNVPLRLKGNFYKCLANVIREIADADIVVDNCAICRNHIMDLCIECQANQARATSEECTVAWGTLFSIFFF</sequence>
<evidence type="ECO:0000256" key="3">
    <source>
        <dbReference type="ARBA" id="ARBA00022771"/>
    </source>
</evidence>
<keyword evidence="7" id="KW-1185">Reference proteome</keyword>
<evidence type="ECO:0000256" key="4">
    <source>
        <dbReference type="ARBA" id="ARBA00022786"/>
    </source>
</evidence>
<accession>A0A1U7UYI2</accession>
<dbReference type="AlphaFoldDB" id="A0A1U7UYI2"/>
<evidence type="ECO:0000259" key="6">
    <source>
        <dbReference type="Pfam" id="PF12678"/>
    </source>
</evidence>
<evidence type="ECO:0000256" key="5">
    <source>
        <dbReference type="ARBA" id="ARBA00022833"/>
    </source>
</evidence>